<dbReference type="KEGG" id="bvz:BRAD3257_3531"/>
<feature type="compositionally biased region" description="Basic and acidic residues" evidence="1">
    <location>
        <begin position="92"/>
        <end position="116"/>
    </location>
</feature>
<feature type="region of interest" description="Disordered" evidence="1">
    <location>
        <begin position="1"/>
        <end position="37"/>
    </location>
</feature>
<evidence type="ECO:0000313" key="3">
    <source>
        <dbReference type="Proteomes" id="UP000246085"/>
    </source>
</evidence>
<evidence type="ECO:0000313" key="2">
    <source>
        <dbReference type="EMBL" id="SPP94555.1"/>
    </source>
</evidence>
<evidence type="ECO:0000256" key="1">
    <source>
        <dbReference type="SAM" id="MobiDB-lite"/>
    </source>
</evidence>
<protein>
    <submittedName>
        <fullName evidence="2">Uncharacterized protein</fullName>
    </submittedName>
</protein>
<proteinExistence type="predicted"/>
<organism evidence="2 3">
    <name type="scientific">Bradyrhizobium vignae</name>
    <dbReference type="NCBI Taxonomy" id="1549949"/>
    <lineage>
        <taxon>Bacteria</taxon>
        <taxon>Pseudomonadati</taxon>
        <taxon>Pseudomonadota</taxon>
        <taxon>Alphaproteobacteria</taxon>
        <taxon>Hyphomicrobiales</taxon>
        <taxon>Nitrobacteraceae</taxon>
        <taxon>Bradyrhizobium</taxon>
    </lineage>
</organism>
<name>A0A2U3PZI0_9BRAD</name>
<reference evidence="2 3" key="1">
    <citation type="submission" date="2018-03" db="EMBL/GenBank/DDBJ databases">
        <authorList>
            <person name="Gully D."/>
        </authorList>
    </citation>
    <scope>NUCLEOTIDE SEQUENCE [LARGE SCALE GENOMIC DNA]</scope>
    <source>
        <strain evidence="2">ORS3257</strain>
    </source>
</reference>
<accession>A0A2U3PZI0</accession>
<sequence>MVPGGGAGELPTPPVDPIEPPVVPTEPPLDPAEPPVACANETAGTAASARIMIVVLIEPVADGLAIANAPLPVNGRDQDLFRNKCRHSLKAREANHDDRSRSLWRAQDVRSRRDGADAAPRS</sequence>
<dbReference type="EMBL" id="LS398110">
    <property type="protein sequence ID" value="SPP94555.1"/>
    <property type="molecule type" value="Genomic_DNA"/>
</dbReference>
<feature type="compositionally biased region" description="Pro residues" evidence="1">
    <location>
        <begin position="11"/>
        <end position="34"/>
    </location>
</feature>
<dbReference type="AlphaFoldDB" id="A0A2U3PZI0"/>
<gene>
    <name evidence="2" type="ORF">BRAD3257_3531</name>
</gene>
<feature type="region of interest" description="Disordered" evidence="1">
    <location>
        <begin position="92"/>
        <end position="122"/>
    </location>
</feature>
<dbReference type="Proteomes" id="UP000246085">
    <property type="component" value="Chromosome BRAD3257"/>
</dbReference>